<evidence type="ECO:0000313" key="12">
    <source>
        <dbReference type="EMBL" id="GAA3355501.1"/>
    </source>
</evidence>
<feature type="transmembrane region" description="Helical" evidence="9">
    <location>
        <begin position="227"/>
        <end position="248"/>
    </location>
</feature>
<dbReference type="Proteomes" id="UP001500483">
    <property type="component" value="Unassembled WGS sequence"/>
</dbReference>
<evidence type="ECO:0000256" key="9">
    <source>
        <dbReference type="SAM" id="Phobius"/>
    </source>
</evidence>
<feature type="domain" description="Putative mannosyltransferase YkcA/B-like C-terminal" evidence="11">
    <location>
        <begin position="581"/>
        <end position="654"/>
    </location>
</feature>
<evidence type="ECO:0000256" key="5">
    <source>
        <dbReference type="ARBA" id="ARBA00022692"/>
    </source>
</evidence>
<name>A0ABP6RKT4_9PSEU</name>
<evidence type="ECO:0000256" key="3">
    <source>
        <dbReference type="ARBA" id="ARBA00022676"/>
    </source>
</evidence>
<keyword evidence="4" id="KW-0808">Transferase</keyword>
<feature type="transmembrane region" description="Helical" evidence="9">
    <location>
        <begin position="129"/>
        <end position="148"/>
    </location>
</feature>
<dbReference type="Pfam" id="PF24878">
    <property type="entry name" value="YkcB_C"/>
    <property type="match status" value="1"/>
</dbReference>
<dbReference type="PANTHER" id="PTHR33908:SF3">
    <property type="entry name" value="UNDECAPRENYL PHOSPHATE-ALPHA-4-AMINO-4-DEOXY-L-ARABINOSE ARABINOSYL TRANSFERASE"/>
    <property type="match status" value="1"/>
</dbReference>
<proteinExistence type="predicted"/>
<feature type="transmembrane region" description="Helical" evidence="9">
    <location>
        <begin position="467"/>
        <end position="486"/>
    </location>
</feature>
<dbReference type="EMBL" id="BAAAYK010000038">
    <property type="protein sequence ID" value="GAA3355501.1"/>
    <property type="molecule type" value="Genomic_DNA"/>
</dbReference>
<keyword evidence="2" id="KW-1003">Cell membrane</keyword>
<feature type="compositionally biased region" description="Gly residues" evidence="8">
    <location>
        <begin position="511"/>
        <end position="531"/>
    </location>
</feature>
<feature type="compositionally biased region" description="Gly residues" evidence="8">
    <location>
        <begin position="557"/>
        <end position="568"/>
    </location>
</feature>
<dbReference type="InterPro" id="IPR038731">
    <property type="entry name" value="RgtA/B/C-like"/>
</dbReference>
<feature type="region of interest" description="Disordered" evidence="8">
    <location>
        <begin position="502"/>
        <end position="576"/>
    </location>
</feature>
<dbReference type="RefSeq" id="WP_344925258.1">
    <property type="nucleotide sequence ID" value="NZ_BAAAYK010000038.1"/>
</dbReference>
<gene>
    <name evidence="12" type="ORF">GCM10020366_15880</name>
</gene>
<evidence type="ECO:0000259" key="10">
    <source>
        <dbReference type="Pfam" id="PF13231"/>
    </source>
</evidence>
<accession>A0ABP6RKT4</accession>
<evidence type="ECO:0000256" key="2">
    <source>
        <dbReference type="ARBA" id="ARBA00022475"/>
    </source>
</evidence>
<feature type="region of interest" description="Disordered" evidence="8">
    <location>
        <begin position="646"/>
        <end position="742"/>
    </location>
</feature>
<evidence type="ECO:0000256" key="6">
    <source>
        <dbReference type="ARBA" id="ARBA00022989"/>
    </source>
</evidence>
<dbReference type="InterPro" id="IPR050297">
    <property type="entry name" value="LipidA_mod_glycosyltrf_83"/>
</dbReference>
<reference evidence="13" key="1">
    <citation type="journal article" date="2019" name="Int. J. Syst. Evol. Microbiol.">
        <title>The Global Catalogue of Microorganisms (GCM) 10K type strain sequencing project: providing services to taxonomists for standard genome sequencing and annotation.</title>
        <authorList>
            <consortium name="The Broad Institute Genomics Platform"/>
            <consortium name="The Broad Institute Genome Sequencing Center for Infectious Disease"/>
            <person name="Wu L."/>
            <person name="Ma J."/>
        </authorList>
    </citation>
    <scope>NUCLEOTIDE SEQUENCE [LARGE SCALE GENOMIC DNA]</scope>
    <source>
        <strain evidence="13">JCM 9687</strain>
    </source>
</reference>
<feature type="transmembrane region" description="Helical" evidence="9">
    <location>
        <begin position="25"/>
        <end position="43"/>
    </location>
</feature>
<evidence type="ECO:0000256" key="8">
    <source>
        <dbReference type="SAM" id="MobiDB-lite"/>
    </source>
</evidence>
<dbReference type="InterPro" id="IPR056785">
    <property type="entry name" value="YkcA/B-like_C"/>
</dbReference>
<feature type="domain" description="Glycosyltransferase RgtA/B/C/D-like" evidence="10">
    <location>
        <begin position="79"/>
        <end position="241"/>
    </location>
</feature>
<feature type="transmembrane region" description="Helical" evidence="9">
    <location>
        <begin position="94"/>
        <end position="117"/>
    </location>
</feature>
<keyword evidence="3" id="KW-0328">Glycosyltransferase</keyword>
<keyword evidence="13" id="KW-1185">Reference proteome</keyword>
<feature type="compositionally biased region" description="Gly residues" evidence="8">
    <location>
        <begin position="690"/>
        <end position="701"/>
    </location>
</feature>
<keyword evidence="5 9" id="KW-0812">Transmembrane</keyword>
<keyword evidence="6 9" id="KW-1133">Transmembrane helix</keyword>
<comment type="caution">
    <text evidence="12">The sequence shown here is derived from an EMBL/GenBank/DDBJ whole genome shotgun (WGS) entry which is preliminary data.</text>
</comment>
<feature type="transmembrane region" description="Helical" evidence="9">
    <location>
        <begin position="382"/>
        <end position="404"/>
    </location>
</feature>
<feature type="transmembrane region" description="Helical" evidence="9">
    <location>
        <begin position="416"/>
        <end position="436"/>
    </location>
</feature>
<feature type="transmembrane region" description="Helical" evidence="9">
    <location>
        <begin position="323"/>
        <end position="344"/>
    </location>
</feature>
<feature type="transmembrane region" description="Helical" evidence="9">
    <location>
        <begin position="202"/>
        <end position="220"/>
    </location>
</feature>
<evidence type="ECO:0000259" key="11">
    <source>
        <dbReference type="Pfam" id="PF24878"/>
    </source>
</evidence>
<keyword evidence="7 9" id="KW-0472">Membrane</keyword>
<dbReference type="PANTHER" id="PTHR33908">
    <property type="entry name" value="MANNOSYLTRANSFERASE YKCB-RELATED"/>
    <property type="match status" value="1"/>
</dbReference>
<feature type="transmembrane region" description="Helical" evidence="9">
    <location>
        <begin position="442"/>
        <end position="460"/>
    </location>
</feature>
<feature type="transmembrane region" description="Helical" evidence="9">
    <location>
        <begin position="356"/>
        <end position="376"/>
    </location>
</feature>
<feature type="compositionally biased region" description="Gly residues" evidence="8">
    <location>
        <begin position="647"/>
        <end position="668"/>
    </location>
</feature>
<sequence>MTTVALGAPAADAVDAPRRRRWQPFALGAICLLAAVLYAWGIGSSWGNTYYSAAVKSMSQSFENFLFGSFDPAGVVTVDKPPMALWVQVASAKIFGFSRFAVLFPQVVMGVAGVFLLHRVVRRWAGEHAALLAALVMALTPITVAINRDNNPDTLLVLLVLGAAYALTQAVSAERASRATWWLVGAAALVGCGFLTKMLQAWMLLPVFIAVYLVGRQAPWGRKALDLVAAAVTVLVTSFWWVAATVLWPSPKPYIGGSEDGSALDLIFGYNGFGRIFGGEGNGGGGGSSSGGGPGGGGPGGGGGFSGESGLLRFANEQLAGQISWLFPLCALVLVSVVVGAVLRRRAGEPGDRFEAAGWVLWGGWLVFIWLMFSFAQGTMHPYYTTMLAPAVGAVAGAGLVRFWKSYRSGAGKGWLLLPLGVVLTVAWAAVLVFRNADWNGWAGYLAIGLGVLAVLALLLGRGKGAVGTVALTLSLAAVLAVPSVWSAATAFASDGGGGMGGANPTAGPSTGMGGPGGGGPGGGGPGGMPGRDGQDSRGQGGPDQNAQGSQDRSSRPGGGRSGGGPGGMSDESLTDEQQSLLAYVTAQAGDREIPLAVEGGAHGASSYIINSDVRVIGMGGFTGSDDAPSVVQLTSWQEAGQLGFVQLGGMGGPGGGGPGGGGPGGTSGQRSQDGQNQDDQARDGRDGRSQGGGMPGGQGGAATERQEWVEQNCTLVDAATYGGTGSEQDGQSSGGLYDCRG</sequence>
<dbReference type="Pfam" id="PF13231">
    <property type="entry name" value="PMT_2"/>
    <property type="match status" value="1"/>
</dbReference>
<evidence type="ECO:0000256" key="1">
    <source>
        <dbReference type="ARBA" id="ARBA00004651"/>
    </source>
</evidence>
<protein>
    <submittedName>
        <fullName evidence="12">Glycosyltransferase family 39 protein</fullName>
    </submittedName>
</protein>
<evidence type="ECO:0000313" key="13">
    <source>
        <dbReference type="Proteomes" id="UP001500483"/>
    </source>
</evidence>
<evidence type="ECO:0000256" key="4">
    <source>
        <dbReference type="ARBA" id="ARBA00022679"/>
    </source>
</evidence>
<evidence type="ECO:0000256" key="7">
    <source>
        <dbReference type="ARBA" id="ARBA00023136"/>
    </source>
</evidence>
<comment type="subcellular location">
    <subcellularLocation>
        <location evidence="1">Cell membrane</location>
        <topology evidence="1">Multi-pass membrane protein</topology>
    </subcellularLocation>
</comment>
<organism evidence="12 13">
    <name type="scientific">Saccharopolyspora gregorii</name>
    <dbReference type="NCBI Taxonomy" id="33914"/>
    <lineage>
        <taxon>Bacteria</taxon>
        <taxon>Bacillati</taxon>
        <taxon>Actinomycetota</taxon>
        <taxon>Actinomycetes</taxon>
        <taxon>Pseudonocardiales</taxon>
        <taxon>Pseudonocardiaceae</taxon>
        <taxon>Saccharopolyspora</taxon>
    </lineage>
</organism>
<feature type="compositionally biased region" description="Basic and acidic residues" evidence="8">
    <location>
        <begin position="680"/>
        <end position="689"/>
    </location>
</feature>